<name>A0A8J2XMB6_9GAMM</name>
<dbReference type="SMART" id="SM00450">
    <property type="entry name" value="RHOD"/>
    <property type="match status" value="2"/>
</dbReference>
<dbReference type="InterPro" id="IPR045078">
    <property type="entry name" value="TST/MPST-like"/>
</dbReference>
<evidence type="ECO:0000256" key="2">
    <source>
        <dbReference type="ARBA" id="ARBA00022737"/>
    </source>
</evidence>
<dbReference type="InterPro" id="IPR036873">
    <property type="entry name" value="Rhodanese-like_dom_sf"/>
</dbReference>
<feature type="domain" description="Rhodanese" evidence="3">
    <location>
        <begin position="163"/>
        <end position="276"/>
    </location>
</feature>
<accession>A0A8J2XMB6</accession>
<dbReference type="PROSITE" id="PS50206">
    <property type="entry name" value="RHODANESE_3"/>
    <property type="match status" value="2"/>
</dbReference>
<dbReference type="RefSeq" id="WP_087504369.1">
    <property type="nucleotide sequence ID" value="NZ_BMDX01000001.1"/>
</dbReference>
<evidence type="ECO:0000259" key="3">
    <source>
        <dbReference type="PROSITE" id="PS50206"/>
    </source>
</evidence>
<dbReference type="Proteomes" id="UP000619743">
    <property type="component" value="Unassembled WGS sequence"/>
</dbReference>
<dbReference type="Gene3D" id="3.40.250.10">
    <property type="entry name" value="Rhodanese-like domain"/>
    <property type="match status" value="2"/>
</dbReference>
<protein>
    <submittedName>
        <fullName evidence="4">Sulfurtransferase</fullName>
    </submittedName>
</protein>
<sequence length="276" mass="29996">MSSLVTTEWLSEHLDDTDLLVFDASMATVIGIEAIAYDQQPLIPNSFKLDVEQELCDLSSSQLHALPTPAQFNAFAKRVGLHADSTVVVYDNQGIYSAPRAWWLLRAMGVERVYVLDGGLPKWLAENRATVLDYVADSNQGTLQAKYQPQLVCDAATVLAQLADSDSMVVDARSAGRYHGSAAEPRPGLRSGHIPGSVNIHFAELIRERQMKSAAELEATFDAQLNSKQQPMIASCGSGITACIVLLAAAQVGYQNLSLYDGSWAQWGADEQLPIE</sequence>
<evidence type="ECO:0000313" key="5">
    <source>
        <dbReference type="Proteomes" id="UP000619743"/>
    </source>
</evidence>
<dbReference type="EMBL" id="BMDX01000001">
    <property type="protein sequence ID" value="GGA62990.1"/>
    <property type="molecule type" value="Genomic_DNA"/>
</dbReference>
<dbReference type="OrthoDB" id="9781034at2"/>
<keyword evidence="2" id="KW-0677">Repeat</keyword>
<dbReference type="InterPro" id="IPR001763">
    <property type="entry name" value="Rhodanese-like_dom"/>
</dbReference>
<dbReference type="AlphaFoldDB" id="A0A8J2XMB6"/>
<reference evidence="5" key="1">
    <citation type="journal article" date="2019" name="Int. J. Syst. Evol. Microbiol.">
        <title>The Global Catalogue of Microorganisms (GCM) 10K type strain sequencing project: providing services to taxonomists for standard genome sequencing and annotation.</title>
        <authorList>
            <consortium name="The Broad Institute Genomics Platform"/>
            <consortium name="The Broad Institute Genome Sequencing Center for Infectious Disease"/>
            <person name="Wu L."/>
            <person name="Ma J."/>
        </authorList>
    </citation>
    <scope>NUCLEOTIDE SEQUENCE [LARGE SCALE GENOMIC DNA]</scope>
    <source>
        <strain evidence="5">CGMCC 1.10130</strain>
    </source>
</reference>
<dbReference type="PANTHER" id="PTHR11364:SF27">
    <property type="entry name" value="SULFURTRANSFERASE"/>
    <property type="match status" value="1"/>
</dbReference>
<gene>
    <name evidence="4" type="primary">sseA</name>
    <name evidence="4" type="ORF">GCM10011369_00340</name>
</gene>
<feature type="domain" description="Rhodanese" evidence="3">
    <location>
        <begin position="43"/>
        <end position="132"/>
    </location>
</feature>
<evidence type="ECO:0000313" key="4">
    <source>
        <dbReference type="EMBL" id="GGA62990.1"/>
    </source>
</evidence>
<dbReference type="SUPFAM" id="SSF52821">
    <property type="entry name" value="Rhodanese/Cell cycle control phosphatase"/>
    <property type="match status" value="2"/>
</dbReference>
<dbReference type="CDD" id="cd01448">
    <property type="entry name" value="TST_Repeat_1"/>
    <property type="match status" value="1"/>
</dbReference>
<proteinExistence type="predicted"/>
<dbReference type="PANTHER" id="PTHR11364">
    <property type="entry name" value="THIOSULFATE SULFERTANSFERASE"/>
    <property type="match status" value="1"/>
</dbReference>
<keyword evidence="1" id="KW-0808">Transferase</keyword>
<dbReference type="CDD" id="cd01449">
    <property type="entry name" value="TST_Repeat_2"/>
    <property type="match status" value="1"/>
</dbReference>
<dbReference type="GO" id="GO:0004792">
    <property type="term" value="F:thiosulfate-cyanide sulfurtransferase activity"/>
    <property type="evidence" value="ECO:0007669"/>
    <property type="project" value="TreeGrafter"/>
</dbReference>
<dbReference type="FunFam" id="3.40.250.10:FF:000001">
    <property type="entry name" value="Sulfurtransferase"/>
    <property type="match status" value="1"/>
</dbReference>
<organism evidence="4 5">
    <name type="scientific">Neiella marina</name>
    <dbReference type="NCBI Taxonomy" id="508461"/>
    <lineage>
        <taxon>Bacteria</taxon>
        <taxon>Pseudomonadati</taxon>
        <taxon>Pseudomonadota</taxon>
        <taxon>Gammaproteobacteria</taxon>
        <taxon>Alteromonadales</taxon>
        <taxon>Echinimonadaceae</taxon>
        <taxon>Neiella</taxon>
    </lineage>
</organism>
<evidence type="ECO:0000256" key="1">
    <source>
        <dbReference type="ARBA" id="ARBA00022679"/>
    </source>
</evidence>
<dbReference type="Pfam" id="PF00581">
    <property type="entry name" value="Rhodanese"/>
    <property type="match status" value="2"/>
</dbReference>
<comment type="caution">
    <text evidence="4">The sequence shown here is derived from an EMBL/GenBank/DDBJ whole genome shotgun (WGS) entry which is preliminary data.</text>
</comment>
<keyword evidence="5" id="KW-1185">Reference proteome</keyword>
<dbReference type="NCBIfam" id="NF008557">
    <property type="entry name" value="PRK11493.1"/>
    <property type="match status" value="1"/>
</dbReference>